<dbReference type="EC" id="2.5.1.75" evidence="10"/>
<keyword evidence="8 10" id="KW-0460">Magnesium</keyword>
<dbReference type="HAMAP" id="MF_00185">
    <property type="entry name" value="IPP_trans"/>
    <property type="match status" value="1"/>
</dbReference>
<dbReference type="Gene3D" id="3.40.50.300">
    <property type="entry name" value="P-loop containing nucleotide triphosphate hydrolases"/>
    <property type="match status" value="1"/>
</dbReference>
<evidence type="ECO:0000256" key="3">
    <source>
        <dbReference type="ARBA" id="ARBA00005842"/>
    </source>
</evidence>
<evidence type="ECO:0000256" key="1">
    <source>
        <dbReference type="ARBA" id="ARBA00001946"/>
    </source>
</evidence>
<feature type="region of interest" description="Interaction with substrate tRNA" evidence="10">
    <location>
        <begin position="164"/>
        <end position="168"/>
    </location>
</feature>
<keyword evidence="4 10" id="KW-0808">Transferase</keyword>
<dbReference type="Gene3D" id="1.10.20.140">
    <property type="match status" value="1"/>
</dbReference>
<comment type="similarity">
    <text evidence="3 10 13">Belongs to the IPP transferase family.</text>
</comment>
<evidence type="ECO:0000256" key="2">
    <source>
        <dbReference type="ARBA" id="ARBA00003213"/>
    </source>
</evidence>
<evidence type="ECO:0000256" key="12">
    <source>
        <dbReference type="RuleBase" id="RU003784"/>
    </source>
</evidence>
<keyword evidence="7 10" id="KW-0067">ATP-binding</keyword>
<reference evidence="14 15" key="1">
    <citation type="journal article" date="2013" name="Antonie Van Leeuwenhoek">
        <title>Dongia rigui sp. nov., isolated from freshwater of a large wetland in Korea.</title>
        <authorList>
            <person name="Baik K.S."/>
            <person name="Hwang Y.M."/>
            <person name="Choi J.S."/>
            <person name="Kwon J."/>
            <person name="Seong C.N."/>
        </authorList>
    </citation>
    <scope>NUCLEOTIDE SEQUENCE [LARGE SCALE GENOMIC DNA]</scope>
    <source>
        <strain evidence="14 15">04SU4-P</strain>
    </source>
</reference>
<keyword evidence="6 10" id="KW-0547">Nucleotide-binding</keyword>
<evidence type="ECO:0000256" key="7">
    <source>
        <dbReference type="ARBA" id="ARBA00022840"/>
    </source>
</evidence>
<evidence type="ECO:0000256" key="11">
    <source>
        <dbReference type="RuleBase" id="RU003783"/>
    </source>
</evidence>
<comment type="cofactor">
    <cofactor evidence="1 10">
        <name>Mg(2+)</name>
        <dbReference type="ChEBI" id="CHEBI:18420"/>
    </cofactor>
</comment>
<organism evidence="14 15">
    <name type="scientific">Dongia rigui</name>
    <dbReference type="NCBI Taxonomy" id="940149"/>
    <lineage>
        <taxon>Bacteria</taxon>
        <taxon>Pseudomonadati</taxon>
        <taxon>Pseudomonadota</taxon>
        <taxon>Alphaproteobacteria</taxon>
        <taxon>Rhodospirillales</taxon>
        <taxon>Dongiaceae</taxon>
        <taxon>Dongia</taxon>
    </lineage>
</organism>
<evidence type="ECO:0000256" key="6">
    <source>
        <dbReference type="ARBA" id="ARBA00022741"/>
    </source>
</evidence>
<dbReference type="NCBIfam" id="TIGR00174">
    <property type="entry name" value="miaA"/>
    <property type="match status" value="1"/>
</dbReference>
<dbReference type="Proteomes" id="UP001271769">
    <property type="component" value="Unassembled WGS sequence"/>
</dbReference>
<evidence type="ECO:0000313" key="15">
    <source>
        <dbReference type="Proteomes" id="UP001271769"/>
    </source>
</evidence>
<sequence length="321" mass="35014">MADKDKAGRVVILAGPTASGKSALALDLAEALDGTIINADSMQVYRDLPILTAQPDAIDQARVPHRLYGFLDIDDACDAQRWAQMAAKEIDDTLAAGRVPMVVGGTGLYIRALMTGFSPMPGISAAIRETARQTVLELGPQEMHRRLAERDPVTAARLIPSDRQRIARAWEVLEETGQPLSWWQAQSPVPLTPHRFLPLVIAPERADLYTAVDARFAAMVGRGALDEVARAETQPHTSEGGGRKALGYPELAAVADGRMTLAEALPAAQQATRRYAKRQLTWFRHQVPSANFISPDLSAMKFSQSSTAQTRQKIRDFLLTP</sequence>
<comment type="function">
    <text evidence="2 10 12">Catalyzes the transfer of a dimethylallyl group onto the adenine at position 37 in tRNAs that read codons beginning with uridine, leading to the formation of N6-(dimethylallyl)adenosine (i(6)A).</text>
</comment>
<protein>
    <recommendedName>
        <fullName evidence="10">tRNA dimethylallyltransferase</fullName>
        <ecNumber evidence="10">2.5.1.75</ecNumber>
    </recommendedName>
    <alternativeName>
        <fullName evidence="10">Dimethylallyl diphosphate:tRNA dimethylallyltransferase</fullName>
        <shortName evidence="10">DMAPP:tRNA dimethylallyltransferase</shortName>
        <shortName evidence="10">DMATase</shortName>
    </alternativeName>
    <alternativeName>
        <fullName evidence="10">Isopentenyl-diphosphate:tRNA isopentenyltransferase</fullName>
        <shortName evidence="10">IPP transferase</shortName>
        <shortName evidence="10">IPPT</shortName>
        <shortName evidence="10">IPTase</shortName>
    </alternativeName>
</protein>
<evidence type="ECO:0000313" key="14">
    <source>
        <dbReference type="EMBL" id="MDY0870644.1"/>
    </source>
</evidence>
<dbReference type="SUPFAM" id="SSF52540">
    <property type="entry name" value="P-loop containing nucleoside triphosphate hydrolases"/>
    <property type="match status" value="2"/>
</dbReference>
<evidence type="ECO:0000256" key="8">
    <source>
        <dbReference type="ARBA" id="ARBA00022842"/>
    </source>
</evidence>
<feature type="site" description="Interaction with substrate tRNA" evidence="10">
    <location>
        <position position="106"/>
    </location>
</feature>
<evidence type="ECO:0000256" key="9">
    <source>
        <dbReference type="ARBA" id="ARBA00049563"/>
    </source>
</evidence>
<proteinExistence type="inferred from homology"/>
<keyword evidence="5 10" id="KW-0819">tRNA processing</keyword>
<feature type="binding site" evidence="10">
    <location>
        <begin position="17"/>
        <end position="22"/>
    </location>
    <ligand>
        <name>substrate</name>
    </ligand>
</feature>
<name>A0ABU5DTJ3_9PROT</name>
<feature type="site" description="Interaction with substrate tRNA" evidence="10">
    <location>
        <position position="128"/>
    </location>
</feature>
<feature type="binding site" evidence="10">
    <location>
        <begin position="15"/>
        <end position="22"/>
    </location>
    <ligand>
        <name>ATP</name>
        <dbReference type="ChEBI" id="CHEBI:30616"/>
    </ligand>
</feature>
<gene>
    <name evidence="10 14" type="primary">miaA</name>
    <name evidence="14" type="ORF">SMD31_01870</name>
</gene>
<dbReference type="PANTHER" id="PTHR11088">
    <property type="entry name" value="TRNA DIMETHYLALLYLTRANSFERASE"/>
    <property type="match status" value="1"/>
</dbReference>
<dbReference type="InterPro" id="IPR027417">
    <property type="entry name" value="P-loop_NTPase"/>
</dbReference>
<comment type="caution">
    <text evidence="10">Lacks conserved residue(s) required for the propagation of feature annotation.</text>
</comment>
<comment type="catalytic activity">
    <reaction evidence="9 10 11">
        <text>adenosine(37) in tRNA + dimethylallyl diphosphate = N(6)-dimethylallyladenosine(37) in tRNA + diphosphate</text>
        <dbReference type="Rhea" id="RHEA:26482"/>
        <dbReference type="Rhea" id="RHEA-COMP:10162"/>
        <dbReference type="Rhea" id="RHEA-COMP:10375"/>
        <dbReference type="ChEBI" id="CHEBI:33019"/>
        <dbReference type="ChEBI" id="CHEBI:57623"/>
        <dbReference type="ChEBI" id="CHEBI:74411"/>
        <dbReference type="ChEBI" id="CHEBI:74415"/>
        <dbReference type="EC" id="2.5.1.75"/>
    </reaction>
</comment>
<feature type="region of interest" description="Interaction with substrate tRNA" evidence="10">
    <location>
        <begin position="40"/>
        <end position="43"/>
    </location>
</feature>
<dbReference type="EMBL" id="JAXCLX010000001">
    <property type="protein sequence ID" value="MDY0870644.1"/>
    <property type="molecule type" value="Genomic_DNA"/>
</dbReference>
<comment type="caution">
    <text evidence="14">The sequence shown here is derived from an EMBL/GenBank/DDBJ whole genome shotgun (WGS) entry which is preliminary data.</text>
</comment>
<accession>A0ABU5DTJ3</accession>
<dbReference type="GO" id="GO:0052381">
    <property type="term" value="F:tRNA dimethylallyltransferase activity"/>
    <property type="evidence" value="ECO:0007669"/>
    <property type="project" value="UniProtKB-EC"/>
</dbReference>
<dbReference type="InterPro" id="IPR039657">
    <property type="entry name" value="Dimethylallyltransferase"/>
</dbReference>
<dbReference type="Pfam" id="PF01715">
    <property type="entry name" value="IPPT"/>
    <property type="match status" value="1"/>
</dbReference>
<evidence type="ECO:0000256" key="4">
    <source>
        <dbReference type="ARBA" id="ARBA00022679"/>
    </source>
</evidence>
<dbReference type="InterPro" id="IPR018022">
    <property type="entry name" value="IPT"/>
</dbReference>
<dbReference type="RefSeq" id="WP_320498937.1">
    <property type="nucleotide sequence ID" value="NZ_JAXCLX010000001.1"/>
</dbReference>
<evidence type="ECO:0000256" key="13">
    <source>
        <dbReference type="RuleBase" id="RU003785"/>
    </source>
</evidence>
<evidence type="ECO:0000256" key="10">
    <source>
        <dbReference type="HAMAP-Rule" id="MF_00185"/>
    </source>
</evidence>
<comment type="subunit">
    <text evidence="10">Monomer.</text>
</comment>
<keyword evidence="15" id="KW-1185">Reference proteome</keyword>
<evidence type="ECO:0000256" key="5">
    <source>
        <dbReference type="ARBA" id="ARBA00022694"/>
    </source>
</evidence>
<dbReference type="PANTHER" id="PTHR11088:SF60">
    <property type="entry name" value="TRNA DIMETHYLALLYLTRANSFERASE"/>
    <property type="match status" value="1"/>
</dbReference>